<dbReference type="SUPFAM" id="SSF53649">
    <property type="entry name" value="Alkaline phosphatase-like"/>
    <property type="match status" value="1"/>
</dbReference>
<feature type="transmembrane region" description="Helical" evidence="6">
    <location>
        <begin position="125"/>
        <end position="145"/>
    </location>
</feature>
<organism evidence="8 9">
    <name type="scientific">Mesorhizobium liriopis</name>
    <dbReference type="NCBI Taxonomy" id="2953882"/>
    <lineage>
        <taxon>Bacteria</taxon>
        <taxon>Pseudomonadati</taxon>
        <taxon>Pseudomonadota</taxon>
        <taxon>Alphaproteobacteria</taxon>
        <taxon>Hyphomicrobiales</taxon>
        <taxon>Phyllobacteriaceae</taxon>
        <taxon>Mesorhizobium</taxon>
    </lineage>
</organism>
<dbReference type="InterPro" id="IPR050448">
    <property type="entry name" value="OpgB/LTA_synthase_biosynth"/>
</dbReference>
<feature type="transmembrane region" description="Helical" evidence="6">
    <location>
        <begin position="76"/>
        <end position="96"/>
    </location>
</feature>
<dbReference type="InterPro" id="IPR017850">
    <property type="entry name" value="Alkaline_phosphatase_core_sf"/>
</dbReference>
<accession>A0ABT1CAB9</accession>
<evidence type="ECO:0000256" key="2">
    <source>
        <dbReference type="ARBA" id="ARBA00022475"/>
    </source>
</evidence>
<dbReference type="Proteomes" id="UP001205906">
    <property type="component" value="Unassembled WGS sequence"/>
</dbReference>
<dbReference type="Pfam" id="PF00884">
    <property type="entry name" value="Sulfatase"/>
    <property type="match status" value="1"/>
</dbReference>
<keyword evidence="3 6" id="KW-0812">Transmembrane</keyword>
<dbReference type="Gene3D" id="3.40.720.10">
    <property type="entry name" value="Alkaline Phosphatase, subunit A"/>
    <property type="match status" value="1"/>
</dbReference>
<keyword evidence="5 6" id="KW-0472">Membrane</keyword>
<comment type="caution">
    <text evidence="8">The sequence shown here is derived from an EMBL/GenBank/DDBJ whole genome shotgun (WGS) entry which is preliminary data.</text>
</comment>
<evidence type="ECO:0000256" key="4">
    <source>
        <dbReference type="ARBA" id="ARBA00022989"/>
    </source>
</evidence>
<proteinExistence type="predicted"/>
<name>A0ABT1CAB9_9HYPH</name>
<feature type="transmembrane region" description="Helical" evidence="6">
    <location>
        <begin position="166"/>
        <end position="186"/>
    </location>
</feature>
<feature type="domain" description="Sulfatase N-terminal" evidence="7">
    <location>
        <begin position="249"/>
        <end position="540"/>
    </location>
</feature>
<feature type="transmembrane region" description="Helical" evidence="6">
    <location>
        <begin position="51"/>
        <end position="69"/>
    </location>
</feature>
<keyword evidence="2" id="KW-1003">Cell membrane</keyword>
<dbReference type="InterPro" id="IPR000917">
    <property type="entry name" value="Sulfatase_N"/>
</dbReference>
<evidence type="ECO:0000256" key="5">
    <source>
        <dbReference type="ARBA" id="ARBA00023136"/>
    </source>
</evidence>
<keyword evidence="9" id="KW-1185">Reference proteome</keyword>
<dbReference type="PANTHER" id="PTHR47371:SF3">
    <property type="entry name" value="PHOSPHOGLYCEROL TRANSFERASE I"/>
    <property type="match status" value="1"/>
</dbReference>
<sequence>MPSFFTRHGDKIISVALTLFIAAALVFVVELTVRGSFQATLDFFRQPFRPSWATVALIALLFWLLDAVFGRAHNGVLIVAPLLLLLAVVNHQKAFYLGDPLYPTDFLYSRQIIELLPLLVRDRPWTAAGIVLGITVLIAALVWGWRTLRRRLPRLKPRARLWRLAAALPALLFFGSLMDYASFSWVRDRLQIVPMMWDQRENYASNGFAIAFALNVPMAKVSAPVGYDEKAIQAIQSPVHGVTMPGERPDIIMVMSESFWDPTRLPNVSISPDPMPTVRANSSGYSFSPEFGGMTANVEFEALTGFSNAFLPYGSIPYQQYIRAPMPTLANFLKQEGYETRAVHPFAGWFWNRKPVYEAFGFEHFSSEENLPYLEKRGPLASDAALTEQIIKEADATRAPLFMFAVSLQNHGPYEPGRYWDATHTVSTDIPEKSMQSVLSYAEGVSDADKGLARLMEWAKSRDRRTIIAFFGDHLPPLGQPYIDTGYLKDMVPPKREPLKDLLQHRETPLVVWSNRDGPIQNIGTVSPAYLPSILLGEAGIKHPYYTGVLSEMRKRFPVVDRHVLMGADGSETADWSRAKEVAPDVSRLRLLQYDAMFGKKFGTDRFFPKPRQDVLPLG</sequence>
<gene>
    <name evidence="8" type="ORF">NGM99_14195</name>
</gene>
<keyword evidence="4 6" id="KW-1133">Transmembrane helix</keyword>
<dbReference type="EMBL" id="JAMXQS010000006">
    <property type="protein sequence ID" value="MCO6050931.1"/>
    <property type="molecule type" value="Genomic_DNA"/>
</dbReference>
<evidence type="ECO:0000256" key="1">
    <source>
        <dbReference type="ARBA" id="ARBA00004651"/>
    </source>
</evidence>
<dbReference type="CDD" id="cd16015">
    <property type="entry name" value="LTA_synthase"/>
    <property type="match status" value="1"/>
</dbReference>
<feature type="transmembrane region" description="Helical" evidence="6">
    <location>
        <begin position="12"/>
        <end position="31"/>
    </location>
</feature>
<comment type="subcellular location">
    <subcellularLocation>
        <location evidence="1">Cell membrane</location>
        <topology evidence="1">Multi-pass membrane protein</topology>
    </subcellularLocation>
</comment>
<evidence type="ECO:0000313" key="8">
    <source>
        <dbReference type="EMBL" id="MCO6050931.1"/>
    </source>
</evidence>
<evidence type="ECO:0000259" key="7">
    <source>
        <dbReference type="Pfam" id="PF00884"/>
    </source>
</evidence>
<evidence type="ECO:0000256" key="6">
    <source>
        <dbReference type="SAM" id="Phobius"/>
    </source>
</evidence>
<reference evidence="8 9" key="1">
    <citation type="submission" date="2022-06" db="EMBL/GenBank/DDBJ databases">
        <title>Mesorhizobium sp. strain RP14 Genome sequencing and assembly.</title>
        <authorList>
            <person name="Kim I."/>
        </authorList>
    </citation>
    <scope>NUCLEOTIDE SEQUENCE [LARGE SCALE GENOMIC DNA]</scope>
    <source>
        <strain evidence="9">RP14(2022)</strain>
    </source>
</reference>
<protein>
    <submittedName>
        <fullName evidence="8">LTA synthase family protein</fullName>
    </submittedName>
</protein>
<evidence type="ECO:0000256" key="3">
    <source>
        <dbReference type="ARBA" id="ARBA00022692"/>
    </source>
</evidence>
<evidence type="ECO:0000313" key="9">
    <source>
        <dbReference type="Proteomes" id="UP001205906"/>
    </source>
</evidence>
<dbReference type="PANTHER" id="PTHR47371">
    <property type="entry name" value="LIPOTEICHOIC ACID SYNTHASE"/>
    <property type="match status" value="1"/>
</dbReference>